<evidence type="ECO:0000313" key="2">
    <source>
        <dbReference type="Proteomes" id="UP000252733"/>
    </source>
</evidence>
<comment type="caution">
    <text evidence="1">The sequence shown here is derived from an EMBL/GenBank/DDBJ whole genome shotgun (WGS) entry which is preliminary data.</text>
</comment>
<dbReference type="EMBL" id="QPIZ01000022">
    <property type="protein sequence ID" value="RCW30362.1"/>
    <property type="molecule type" value="Genomic_DNA"/>
</dbReference>
<evidence type="ECO:0008006" key="3">
    <source>
        <dbReference type="Google" id="ProtNLM"/>
    </source>
</evidence>
<sequence length="146" mass="16508">MTNTVLKYEIIEEPGLIVRYLKGQIDLTSLFSLMLKSVEDKRYSKNFGVLYDIRDAEFVVQKESIEDFLGKVRGNSDIVARKRVAFLTMNPNQVVFSSLLNRLAVTGLFSLHTFSTLPSALSFLNVDSSFFQEVENTLQALKGTDD</sequence>
<accession>A0A368UNJ3</accession>
<name>A0A368UNJ3_9BACT</name>
<proteinExistence type="predicted"/>
<dbReference type="Proteomes" id="UP000252733">
    <property type="component" value="Unassembled WGS sequence"/>
</dbReference>
<gene>
    <name evidence="1" type="ORF">DFO77_12212</name>
</gene>
<dbReference type="RefSeq" id="WP_114437620.1">
    <property type="nucleotide sequence ID" value="NZ_QPIZ01000022.1"/>
</dbReference>
<protein>
    <recommendedName>
        <fullName evidence="3">STAS domain-containing protein</fullName>
    </recommendedName>
</protein>
<organism evidence="1 2">
    <name type="scientific">Marinilabilia salmonicolor</name>
    <dbReference type="NCBI Taxonomy" id="989"/>
    <lineage>
        <taxon>Bacteria</taxon>
        <taxon>Pseudomonadati</taxon>
        <taxon>Bacteroidota</taxon>
        <taxon>Bacteroidia</taxon>
        <taxon>Marinilabiliales</taxon>
        <taxon>Marinilabiliaceae</taxon>
        <taxon>Marinilabilia</taxon>
    </lineage>
</organism>
<dbReference type="AlphaFoldDB" id="A0A368UNJ3"/>
<evidence type="ECO:0000313" key="1">
    <source>
        <dbReference type="EMBL" id="RCW30362.1"/>
    </source>
</evidence>
<keyword evidence="2" id="KW-1185">Reference proteome</keyword>
<reference evidence="1 2" key="1">
    <citation type="submission" date="2018-07" db="EMBL/GenBank/DDBJ databases">
        <title>Freshwater and sediment microbial communities from various areas in North America, analyzing microbe dynamics in response to fracking.</title>
        <authorList>
            <person name="Lamendella R."/>
        </authorList>
    </citation>
    <scope>NUCLEOTIDE SEQUENCE [LARGE SCALE GENOMIC DNA]</scope>
    <source>
        <strain evidence="1 2">160A</strain>
    </source>
</reference>